<protein>
    <recommendedName>
        <fullName evidence="1">LTD domain-containing protein</fullName>
    </recommendedName>
</protein>
<accession>A0AAJ0HDH8</accession>
<sequence length="351" mass="37762">MPIKDYGVWKAKPVRYTYETNEDDQVSPHLSLFFADGEDGEGRAAVNIKSGDRQESRLASWILPEFQHPITQRLASLDDGFHPLTGTAEQGRNGLALDFVRGNLFQRSQGRILPHDIPGANNDILDVLKPILDQAIADHATVHIYGSHFNDGKGIHNNHQNQGNPKRFAKDNGVYQDGGIIIQFADHWAAIFIGFASQAIHTEDGPAHAGYPIPRDGYKTWADFLLPEGDKGLQGGNDIADSPVAISAAVVNPEGPDNQPGGDPETVTLKNRTAAEVDLTGWSIRNKTGLTAELQPGLRLATGASATVELPGVPLSNQGGIITLLNAHGLKVHGVAYTRDQAREGGVVSFA</sequence>
<dbReference type="Pfam" id="PF10042">
    <property type="entry name" value="DUF2278"/>
    <property type="match status" value="1"/>
</dbReference>
<reference evidence="2" key="2">
    <citation type="submission" date="2023-06" db="EMBL/GenBank/DDBJ databases">
        <authorList>
            <consortium name="Lawrence Berkeley National Laboratory"/>
            <person name="Haridas S."/>
            <person name="Hensen N."/>
            <person name="Bonometti L."/>
            <person name="Westerberg I."/>
            <person name="Brannstrom I.O."/>
            <person name="Guillou S."/>
            <person name="Cros-Aarteil S."/>
            <person name="Calhoun S."/>
            <person name="Kuo A."/>
            <person name="Mondo S."/>
            <person name="Pangilinan J."/>
            <person name="Riley R."/>
            <person name="Labutti K."/>
            <person name="Andreopoulos B."/>
            <person name="Lipzen A."/>
            <person name="Chen C."/>
            <person name="Yanf M."/>
            <person name="Daum C."/>
            <person name="Ng V."/>
            <person name="Clum A."/>
            <person name="Steindorff A."/>
            <person name="Ohm R."/>
            <person name="Martin F."/>
            <person name="Silar P."/>
            <person name="Natvig D."/>
            <person name="Lalanne C."/>
            <person name="Gautier V."/>
            <person name="Ament-Velasquez S.L."/>
            <person name="Kruys A."/>
            <person name="Hutchinson M.I."/>
            <person name="Powell A.J."/>
            <person name="Barry K."/>
            <person name="Miller A.N."/>
            <person name="Grigoriev I.V."/>
            <person name="Debuchy R."/>
            <person name="Gladieux P."/>
            <person name="Thoren M.H."/>
            <person name="Johannesson H."/>
        </authorList>
    </citation>
    <scope>NUCLEOTIDE SEQUENCE</scope>
    <source>
        <strain evidence="2">CBS 955.72</strain>
    </source>
</reference>
<reference evidence="2" key="1">
    <citation type="journal article" date="2023" name="Mol. Phylogenet. Evol.">
        <title>Genome-scale phylogeny and comparative genomics of the fungal order Sordariales.</title>
        <authorList>
            <person name="Hensen N."/>
            <person name="Bonometti L."/>
            <person name="Westerberg I."/>
            <person name="Brannstrom I.O."/>
            <person name="Guillou S."/>
            <person name="Cros-Aarteil S."/>
            <person name="Calhoun S."/>
            <person name="Haridas S."/>
            <person name="Kuo A."/>
            <person name="Mondo S."/>
            <person name="Pangilinan J."/>
            <person name="Riley R."/>
            <person name="LaButti K."/>
            <person name="Andreopoulos B."/>
            <person name="Lipzen A."/>
            <person name="Chen C."/>
            <person name="Yan M."/>
            <person name="Daum C."/>
            <person name="Ng V."/>
            <person name="Clum A."/>
            <person name="Steindorff A."/>
            <person name="Ohm R.A."/>
            <person name="Martin F."/>
            <person name="Silar P."/>
            <person name="Natvig D.O."/>
            <person name="Lalanne C."/>
            <person name="Gautier V."/>
            <person name="Ament-Velasquez S.L."/>
            <person name="Kruys A."/>
            <person name="Hutchinson M.I."/>
            <person name="Powell A.J."/>
            <person name="Barry K."/>
            <person name="Miller A.N."/>
            <person name="Grigoriev I.V."/>
            <person name="Debuchy R."/>
            <person name="Gladieux P."/>
            <person name="Hiltunen Thoren M."/>
            <person name="Johannesson H."/>
        </authorList>
    </citation>
    <scope>NUCLEOTIDE SEQUENCE</scope>
    <source>
        <strain evidence="2">CBS 955.72</strain>
    </source>
</reference>
<dbReference type="SUPFAM" id="SSF74853">
    <property type="entry name" value="Lamin A/C globular tail domain"/>
    <property type="match status" value="1"/>
</dbReference>
<gene>
    <name evidence="2" type="ORF">B0T25DRAFT_298094</name>
</gene>
<dbReference type="Pfam" id="PF00932">
    <property type="entry name" value="LTD"/>
    <property type="match status" value="1"/>
</dbReference>
<feature type="domain" description="LTD" evidence="1">
    <location>
        <begin position="240"/>
        <end position="339"/>
    </location>
</feature>
<evidence type="ECO:0000259" key="1">
    <source>
        <dbReference type="PROSITE" id="PS51841"/>
    </source>
</evidence>
<dbReference type="InterPro" id="IPR001322">
    <property type="entry name" value="Lamin_tail_dom"/>
</dbReference>
<name>A0AAJ0HDH8_9PEZI</name>
<evidence type="ECO:0000313" key="3">
    <source>
        <dbReference type="Proteomes" id="UP001275084"/>
    </source>
</evidence>
<dbReference type="InterPro" id="IPR036415">
    <property type="entry name" value="Lamin_tail_dom_sf"/>
</dbReference>
<evidence type="ECO:0000313" key="2">
    <source>
        <dbReference type="EMBL" id="KAK3347264.1"/>
    </source>
</evidence>
<dbReference type="PROSITE" id="PS51841">
    <property type="entry name" value="LTD"/>
    <property type="match status" value="1"/>
</dbReference>
<dbReference type="Gene3D" id="2.60.40.1260">
    <property type="entry name" value="Lamin Tail domain"/>
    <property type="match status" value="1"/>
</dbReference>
<proteinExistence type="predicted"/>
<dbReference type="AlphaFoldDB" id="A0AAJ0HDH8"/>
<comment type="caution">
    <text evidence="2">The sequence shown here is derived from an EMBL/GenBank/DDBJ whole genome shotgun (WGS) entry which is preliminary data.</text>
</comment>
<organism evidence="2 3">
    <name type="scientific">Lasiosphaeria hispida</name>
    <dbReference type="NCBI Taxonomy" id="260671"/>
    <lineage>
        <taxon>Eukaryota</taxon>
        <taxon>Fungi</taxon>
        <taxon>Dikarya</taxon>
        <taxon>Ascomycota</taxon>
        <taxon>Pezizomycotina</taxon>
        <taxon>Sordariomycetes</taxon>
        <taxon>Sordariomycetidae</taxon>
        <taxon>Sordariales</taxon>
        <taxon>Lasiosphaeriaceae</taxon>
        <taxon>Lasiosphaeria</taxon>
    </lineage>
</organism>
<dbReference type="EMBL" id="JAUIQD010000006">
    <property type="protein sequence ID" value="KAK3347264.1"/>
    <property type="molecule type" value="Genomic_DNA"/>
</dbReference>
<keyword evidence="3" id="KW-1185">Reference proteome</keyword>
<dbReference type="Proteomes" id="UP001275084">
    <property type="component" value="Unassembled WGS sequence"/>
</dbReference>
<dbReference type="InterPro" id="IPR019268">
    <property type="entry name" value="DUF2278"/>
</dbReference>